<dbReference type="Proteomes" id="UP000593567">
    <property type="component" value="Unassembled WGS sequence"/>
</dbReference>
<comment type="caution">
    <text evidence="3">The sequence shown here is derived from an EMBL/GenBank/DDBJ whole genome shotgun (WGS) entry which is preliminary data.</text>
</comment>
<feature type="region of interest" description="Disordered" evidence="1">
    <location>
        <begin position="95"/>
        <end position="129"/>
    </location>
</feature>
<dbReference type="AlphaFoldDB" id="A0A7J7K721"/>
<keyword evidence="2" id="KW-0472">Membrane</keyword>
<evidence type="ECO:0000256" key="1">
    <source>
        <dbReference type="SAM" id="MobiDB-lite"/>
    </source>
</evidence>
<reference evidence="3" key="1">
    <citation type="submission" date="2020-06" db="EMBL/GenBank/DDBJ databases">
        <title>Draft genome of Bugula neritina, a colonial animal packing powerful symbionts and potential medicines.</title>
        <authorList>
            <person name="Rayko M."/>
        </authorList>
    </citation>
    <scope>NUCLEOTIDE SEQUENCE [LARGE SCALE GENOMIC DNA]</scope>
    <source>
        <strain evidence="3">Kwan_BN1</strain>
    </source>
</reference>
<organism evidence="3 4">
    <name type="scientific">Bugula neritina</name>
    <name type="common">Brown bryozoan</name>
    <name type="synonym">Sertularia neritina</name>
    <dbReference type="NCBI Taxonomy" id="10212"/>
    <lineage>
        <taxon>Eukaryota</taxon>
        <taxon>Metazoa</taxon>
        <taxon>Spiralia</taxon>
        <taxon>Lophotrochozoa</taxon>
        <taxon>Bryozoa</taxon>
        <taxon>Gymnolaemata</taxon>
        <taxon>Cheilostomatida</taxon>
        <taxon>Flustrina</taxon>
        <taxon>Buguloidea</taxon>
        <taxon>Bugulidae</taxon>
        <taxon>Bugula</taxon>
    </lineage>
</organism>
<keyword evidence="4" id="KW-1185">Reference proteome</keyword>
<gene>
    <name evidence="3" type="ORF">EB796_008284</name>
</gene>
<accession>A0A7J7K721</accession>
<dbReference type="EMBL" id="VXIV02001348">
    <property type="protein sequence ID" value="KAF6033408.1"/>
    <property type="molecule type" value="Genomic_DNA"/>
</dbReference>
<name>A0A7J7K721_BUGNE</name>
<evidence type="ECO:0000256" key="2">
    <source>
        <dbReference type="SAM" id="Phobius"/>
    </source>
</evidence>
<keyword evidence="2" id="KW-1133">Transmembrane helix</keyword>
<keyword evidence="2" id="KW-0812">Transmembrane</keyword>
<feature type="compositionally biased region" description="Basic and acidic residues" evidence="1">
    <location>
        <begin position="95"/>
        <end position="106"/>
    </location>
</feature>
<sequence length="446" mass="49809">MPKSLYRCPLESEKQKAASVERNTRVAGAFLVISTFFAAVVVTACAAVTAGAAVAGTAAPAAAPAAAAVAVTLPVAVVGGLYLLNNSHEELIIKTKEAETNTERPKTPYTSSDDSSEESGEEVLSCTERSRKPPVHELLNLLHRLCQERDVKHAVITRSTENPNDVLVIGPDVSFIQKEIKAIECSFLSQKFNVIVEDKESPVRRVTSSLVVEKLRGANGDWQKIRKAKCEFLVLAEEQDKYPDNCHPHGAVFAVVPAHFVFSESQTRFANEALKSTRDHNMPENREAEQIDSRNCDYHPSVMAFYHLRDGQLNARPNEVVFDIEKENEDTREIAKTRKMCESTISNQRYSALETGDQEMKRQPIDLNHPMLICFRQIIYNSSFHDPHCPIRNCSLDQNTSCCHMFMNDLALIPMNYDDATRLQQALEAEENSVFGVEKKLEVLQS</sequence>
<feature type="transmembrane region" description="Helical" evidence="2">
    <location>
        <begin position="26"/>
        <end position="55"/>
    </location>
</feature>
<evidence type="ECO:0000313" key="3">
    <source>
        <dbReference type="EMBL" id="KAF6033408.1"/>
    </source>
</evidence>
<proteinExistence type="predicted"/>
<protein>
    <submittedName>
        <fullName evidence="3">Uncharacterized protein</fullName>
    </submittedName>
</protein>
<feature type="transmembrane region" description="Helical" evidence="2">
    <location>
        <begin position="61"/>
        <end position="84"/>
    </location>
</feature>
<evidence type="ECO:0000313" key="4">
    <source>
        <dbReference type="Proteomes" id="UP000593567"/>
    </source>
</evidence>